<dbReference type="InterPro" id="IPR011037">
    <property type="entry name" value="Pyrv_Knase-like_insert_dom_sf"/>
</dbReference>
<dbReference type="Proteomes" id="UP000035159">
    <property type="component" value="Chromosome"/>
</dbReference>
<dbReference type="Gene3D" id="2.40.33.20">
    <property type="entry name" value="PK beta-barrel domain-like"/>
    <property type="match status" value="1"/>
</dbReference>
<reference evidence="2 3" key="1">
    <citation type="submission" date="2015-04" db="EMBL/GenBank/DDBJ databases">
        <title>Complete Genome Sequence of Kosmotoga pacifica SLHLJ1.</title>
        <authorList>
            <person name="Jiang L.J."/>
            <person name="Shao Z.Z."/>
            <person name="Jebbar M."/>
        </authorList>
    </citation>
    <scope>NUCLEOTIDE SEQUENCE [LARGE SCALE GENOMIC DNA]</scope>
    <source>
        <strain evidence="2 3">SLHLJ1</strain>
    </source>
</reference>
<dbReference type="PROSITE" id="PS51340">
    <property type="entry name" value="MOSC"/>
    <property type="match status" value="1"/>
</dbReference>
<dbReference type="InterPro" id="IPR052716">
    <property type="entry name" value="MOSC_domain"/>
</dbReference>
<accession>A0A0G2Z7V9</accession>
<dbReference type="PANTHER" id="PTHR36930">
    <property type="entry name" value="METAL-SULFUR CLUSTER BIOSYNTHESIS PROTEINS YUAD-RELATED"/>
    <property type="match status" value="1"/>
</dbReference>
<dbReference type="Pfam" id="PF03473">
    <property type="entry name" value="MOSC"/>
    <property type="match status" value="1"/>
</dbReference>
<protein>
    <submittedName>
        <fullName evidence="2">Molybdenum cofactor sulfurase</fullName>
    </submittedName>
</protein>
<dbReference type="KEGG" id="kpf:IX53_07200"/>
<organism evidence="2 3">
    <name type="scientific">Kosmotoga pacifica</name>
    <dbReference type="NCBI Taxonomy" id="1330330"/>
    <lineage>
        <taxon>Bacteria</taxon>
        <taxon>Thermotogati</taxon>
        <taxon>Thermotogota</taxon>
        <taxon>Thermotogae</taxon>
        <taxon>Kosmotogales</taxon>
        <taxon>Kosmotogaceae</taxon>
        <taxon>Kosmotoga</taxon>
    </lineage>
</organism>
<dbReference type="GO" id="GO:0030170">
    <property type="term" value="F:pyridoxal phosphate binding"/>
    <property type="evidence" value="ECO:0007669"/>
    <property type="project" value="InterPro"/>
</dbReference>
<dbReference type="InterPro" id="IPR005302">
    <property type="entry name" value="MoCF_Sase_C"/>
</dbReference>
<dbReference type="GO" id="GO:0030151">
    <property type="term" value="F:molybdenum ion binding"/>
    <property type="evidence" value="ECO:0007669"/>
    <property type="project" value="InterPro"/>
</dbReference>
<dbReference type="PATRIC" id="fig|1330330.3.peg.1456"/>
<keyword evidence="3" id="KW-1185">Reference proteome</keyword>
<feature type="domain" description="MOSC" evidence="1">
    <location>
        <begin position="19"/>
        <end position="143"/>
    </location>
</feature>
<dbReference type="AlphaFoldDB" id="A0A0G2Z7V9"/>
<dbReference type="EMBL" id="CP011232">
    <property type="protein sequence ID" value="AKI97637.1"/>
    <property type="molecule type" value="Genomic_DNA"/>
</dbReference>
<sequence length="153" mass="16637">MRGSILSINISRKKGTKKEPVRKAVLIENYGIEGDAHAGDWHRQVSMLALSSIEKMRAVGLQIGFGDFAENLTVKGVTLHELPLGTRVRIGKAVLEVTQIGKKCHNGCEISRQTGICVMPLEGIFLRVIKGGEISVGDSVIFEISEKNVAVIK</sequence>
<dbReference type="OrthoDB" id="9789048at2"/>
<proteinExistence type="predicted"/>
<name>A0A0G2Z7V9_9BACT</name>
<dbReference type="PANTHER" id="PTHR36930:SF1">
    <property type="entry name" value="MOSC DOMAIN-CONTAINING PROTEIN"/>
    <property type="match status" value="1"/>
</dbReference>
<evidence type="ECO:0000313" key="2">
    <source>
        <dbReference type="EMBL" id="AKI97637.1"/>
    </source>
</evidence>
<gene>
    <name evidence="2" type="ORF">IX53_07200</name>
</gene>
<dbReference type="RefSeq" id="WP_047754772.1">
    <property type="nucleotide sequence ID" value="NZ_CAJUHA010000017.1"/>
</dbReference>
<dbReference type="GO" id="GO:0003824">
    <property type="term" value="F:catalytic activity"/>
    <property type="evidence" value="ECO:0007669"/>
    <property type="project" value="InterPro"/>
</dbReference>
<dbReference type="SUPFAM" id="SSF50800">
    <property type="entry name" value="PK beta-barrel domain-like"/>
    <property type="match status" value="1"/>
</dbReference>
<evidence type="ECO:0000259" key="1">
    <source>
        <dbReference type="PROSITE" id="PS51340"/>
    </source>
</evidence>
<dbReference type="STRING" id="1330330.IX53_07200"/>
<evidence type="ECO:0000313" key="3">
    <source>
        <dbReference type="Proteomes" id="UP000035159"/>
    </source>
</evidence>